<dbReference type="InterPro" id="IPR019734">
    <property type="entry name" value="TPR_rpt"/>
</dbReference>
<name>A0A511T7M3_MYXFU</name>
<evidence type="ECO:0000313" key="6">
    <source>
        <dbReference type="Proteomes" id="UP000183760"/>
    </source>
</evidence>
<dbReference type="PANTHER" id="PTHR44227:SF3">
    <property type="entry name" value="PROTEIN O-MANNOSYL-TRANSFERASE TMTC4"/>
    <property type="match status" value="1"/>
</dbReference>
<sequence>MAPSVLLRLLPLLSLVLAVPAGAASTRSTPPPADEVMGVLRRVETARVRGTLRVLDSEFEELTRAQPKSVMPRVYRAWLAFPADTSWNELKALSSLEPENPWPHLGMGLIYIRWGLLSEARAPLAAARRVSPDFAPALWGEGLLLQAEGKPAEAEARLRESLSKLDAPQARTALGLLLASSPGREAEARAELTRSVEAWPEQPEALRKLASLAQAAKDVRAAATAGEKLVALKPADREAHRLQAELWLSASEKDKAARSLERYVELGGADVAPLALRARVYAELGRAADEEKALLRLIEVELKDPEPLLRLSELTAARGDAAASEAFLVSASERAPARSDIHVRRARLCLKQERFQDALVSYRAALAAPERKVPEAEAETAELVRRFRLPATPAKGVPDKIYARVSLGLVAIYMERLKESPELKGNLKLQVQVDETGKATQVKVLYDSLEDPLVAGHAYFAFLDAQYPPAKDEPIFQYVFRPPK</sequence>
<accession>A0A511T7M3</accession>
<gene>
    <name evidence="4" type="ORF">MFU01_51960</name>
    <name evidence="5" type="ORF">SAMN05443572_110245</name>
</gene>
<dbReference type="InterPro" id="IPR011990">
    <property type="entry name" value="TPR-like_helical_dom_sf"/>
</dbReference>
<comment type="caution">
    <text evidence="4">The sequence shown here is derived from an EMBL/GenBank/DDBJ whole genome shotgun (WGS) entry which is preliminary data.</text>
</comment>
<reference evidence="5 6" key="1">
    <citation type="submission" date="2016-10" db="EMBL/GenBank/DDBJ databases">
        <authorList>
            <person name="Varghese N."/>
            <person name="Submissions S."/>
        </authorList>
    </citation>
    <scope>NUCLEOTIDE SEQUENCE [LARGE SCALE GENOMIC DNA]</scope>
    <source>
        <strain evidence="5 6">DSM 16525</strain>
    </source>
</reference>
<feature type="chain" id="PRO_5022977894" evidence="3">
    <location>
        <begin position="24"/>
        <end position="484"/>
    </location>
</feature>
<dbReference type="OrthoDB" id="5294075at2"/>
<keyword evidence="3" id="KW-0732">Signal</keyword>
<dbReference type="InterPro" id="IPR052346">
    <property type="entry name" value="O-mannosyl-transferase_TMTC"/>
</dbReference>
<protein>
    <submittedName>
        <fullName evidence="5">Flp pilus assembly protein TadD, contains TPR repeats</fullName>
    </submittedName>
</protein>
<dbReference type="AlphaFoldDB" id="A0A511T7M3"/>
<dbReference type="SMART" id="SM00028">
    <property type="entry name" value="TPR"/>
    <property type="match status" value="4"/>
</dbReference>
<dbReference type="EMBL" id="FOIB01000010">
    <property type="protein sequence ID" value="SEU35309.1"/>
    <property type="molecule type" value="Genomic_DNA"/>
</dbReference>
<dbReference type="RefSeq" id="WP_074957824.1">
    <property type="nucleotide sequence ID" value="NZ_BJXR01000037.1"/>
</dbReference>
<evidence type="ECO:0000313" key="4">
    <source>
        <dbReference type="EMBL" id="GEN10159.1"/>
    </source>
</evidence>
<organism evidence="4 7">
    <name type="scientific">Myxococcus fulvus</name>
    <dbReference type="NCBI Taxonomy" id="33"/>
    <lineage>
        <taxon>Bacteria</taxon>
        <taxon>Pseudomonadati</taxon>
        <taxon>Myxococcota</taxon>
        <taxon>Myxococcia</taxon>
        <taxon>Myxococcales</taxon>
        <taxon>Cystobacterineae</taxon>
        <taxon>Myxococcaceae</taxon>
        <taxon>Myxococcus</taxon>
    </lineage>
</organism>
<evidence type="ECO:0000313" key="5">
    <source>
        <dbReference type="EMBL" id="SEU35309.1"/>
    </source>
</evidence>
<evidence type="ECO:0000256" key="1">
    <source>
        <dbReference type="ARBA" id="ARBA00022737"/>
    </source>
</evidence>
<keyword evidence="6" id="KW-1185">Reference proteome</keyword>
<evidence type="ECO:0000313" key="7">
    <source>
        <dbReference type="Proteomes" id="UP000321514"/>
    </source>
</evidence>
<dbReference type="Gene3D" id="1.25.40.10">
    <property type="entry name" value="Tetratricopeptide repeat domain"/>
    <property type="match status" value="2"/>
</dbReference>
<proteinExistence type="predicted"/>
<dbReference type="SUPFAM" id="SSF48452">
    <property type="entry name" value="TPR-like"/>
    <property type="match status" value="1"/>
</dbReference>
<reference evidence="4 7" key="2">
    <citation type="submission" date="2019-07" db="EMBL/GenBank/DDBJ databases">
        <title>Whole genome shotgun sequence of Myxococcus fulvus NBRC 100333.</title>
        <authorList>
            <person name="Hosoyama A."/>
            <person name="Uohara A."/>
            <person name="Ohji S."/>
            <person name="Ichikawa N."/>
        </authorList>
    </citation>
    <scope>NUCLEOTIDE SEQUENCE [LARGE SCALE GENOMIC DNA]</scope>
    <source>
        <strain evidence="4 7">NBRC 100333</strain>
    </source>
</reference>
<dbReference type="Proteomes" id="UP000183760">
    <property type="component" value="Unassembled WGS sequence"/>
</dbReference>
<keyword evidence="1" id="KW-0677">Repeat</keyword>
<dbReference type="PANTHER" id="PTHR44227">
    <property type="match status" value="1"/>
</dbReference>
<evidence type="ECO:0000256" key="2">
    <source>
        <dbReference type="ARBA" id="ARBA00022803"/>
    </source>
</evidence>
<evidence type="ECO:0000256" key="3">
    <source>
        <dbReference type="SAM" id="SignalP"/>
    </source>
</evidence>
<feature type="signal peptide" evidence="3">
    <location>
        <begin position="1"/>
        <end position="23"/>
    </location>
</feature>
<keyword evidence="2" id="KW-0802">TPR repeat</keyword>
<dbReference type="EMBL" id="BJXR01000037">
    <property type="protein sequence ID" value="GEN10159.1"/>
    <property type="molecule type" value="Genomic_DNA"/>
</dbReference>
<dbReference type="Proteomes" id="UP000321514">
    <property type="component" value="Unassembled WGS sequence"/>
</dbReference>